<dbReference type="Gene3D" id="3.40.50.10540">
    <property type="entry name" value="Crotonobetainyl-coa:carnitine coa-transferase, domain 1"/>
    <property type="match status" value="1"/>
</dbReference>
<dbReference type="EMBL" id="PHNJ01000005">
    <property type="protein sequence ID" value="TYL38581.1"/>
    <property type="molecule type" value="Genomic_DNA"/>
</dbReference>
<dbReference type="GO" id="GO:0016740">
    <property type="term" value="F:transferase activity"/>
    <property type="evidence" value="ECO:0007669"/>
    <property type="project" value="UniProtKB-KW"/>
</dbReference>
<organism evidence="1 2">
    <name type="scientific">Natronococcus pandeyae</name>
    <dbReference type="NCBI Taxonomy" id="2055836"/>
    <lineage>
        <taxon>Archaea</taxon>
        <taxon>Methanobacteriati</taxon>
        <taxon>Methanobacteriota</taxon>
        <taxon>Stenosarchaea group</taxon>
        <taxon>Halobacteria</taxon>
        <taxon>Halobacteriales</taxon>
        <taxon>Natrialbaceae</taxon>
        <taxon>Natronococcus</taxon>
    </lineage>
</organism>
<dbReference type="InterPro" id="IPR023606">
    <property type="entry name" value="CoA-Trfase_III_dom_1_sf"/>
</dbReference>
<dbReference type="SUPFAM" id="SSF89796">
    <property type="entry name" value="CoA-transferase family III (CaiB/BaiF)"/>
    <property type="match status" value="1"/>
</dbReference>
<proteinExistence type="predicted"/>
<dbReference type="InterPro" id="IPR003673">
    <property type="entry name" value="CoA-Trfase_fam_III"/>
</dbReference>
<comment type="caution">
    <text evidence="1">The sequence shown here is derived from an EMBL/GenBank/DDBJ whole genome shotgun (WGS) entry which is preliminary data.</text>
</comment>
<dbReference type="Proteomes" id="UP000766904">
    <property type="component" value="Unassembled WGS sequence"/>
</dbReference>
<accession>A0A8J8Q386</accession>
<protein>
    <submittedName>
        <fullName evidence="1">CoA transferase</fullName>
    </submittedName>
</protein>
<dbReference type="Pfam" id="PF02515">
    <property type="entry name" value="CoA_transf_3"/>
    <property type="match status" value="1"/>
</dbReference>
<dbReference type="AlphaFoldDB" id="A0A8J8Q386"/>
<keyword evidence="1" id="KW-0808">Transferase</keyword>
<dbReference type="InterPro" id="IPR050509">
    <property type="entry name" value="CoA-transferase_III"/>
</dbReference>
<evidence type="ECO:0000313" key="2">
    <source>
        <dbReference type="Proteomes" id="UP000766904"/>
    </source>
</evidence>
<dbReference type="PANTHER" id="PTHR48228">
    <property type="entry name" value="SUCCINYL-COA--D-CITRAMALATE COA-TRANSFERASE"/>
    <property type="match status" value="1"/>
</dbReference>
<evidence type="ECO:0000313" key="1">
    <source>
        <dbReference type="EMBL" id="TYL38581.1"/>
    </source>
</evidence>
<keyword evidence="2" id="KW-1185">Reference proteome</keyword>
<name>A0A8J8Q386_9EURY</name>
<dbReference type="OrthoDB" id="28444at2157"/>
<dbReference type="RefSeq" id="WP_148858291.1">
    <property type="nucleotide sequence ID" value="NZ_PHNJ01000005.1"/>
</dbReference>
<reference evidence="1" key="1">
    <citation type="submission" date="2017-11" db="EMBL/GenBank/DDBJ databases">
        <authorList>
            <person name="Kajale S.C."/>
            <person name="Sharma A."/>
        </authorList>
    </citation>
    <scope>NUCLEOTIDE SEQUENCE</scope>
    <source>
        <strain evidence="1">LS1_42</strain>
    </source>
</reference>
<dbReference type="PANTHER" id="PTHR48228:SF5">
    <property type="entry name" value="ALPHA-METHYLACYL-COA RACEMASE"/>
    <property type="match status" value="1"/>
</dbReference>
<dbReference type="InterPro" id="IPR044855">
    <property type="entry name" value="CoA-Trfase_III_dom3_sf"/>
</dbReference>
<dbReference type="Gene3D" id="3.30.1540.10">
    <property type="entry name" value="formyl-coa transferase, domain 3"/>
    <property type="match status" value="1"/>
</dbReference>
<sequence>MRLDGVRVLDLSRLLPGPYATQLLADSGAEVVKIEDTDAGDYARSMAPRTSRGVGAIFEMVNRGKRSVSIDLKDEDGRTAFYRLVEDADVVLEGFRPGVAERLGIDYETLTEYNDELIYCSLTGYGQDGPWADRAGHDLNYVALSGLLDMTRDSPDAKPQVPGYPIGDMAGGLFAAFAVCEALLSRELGNTGGEYVDVAMADVVASFSQPVAYQALTGDPAEPRPGETPLTGGVPWYDSYETADERWVTLAALEPKFWRAFCEAVDREDLADEHGSQDPNVRAALRNELRELFRERTRDEWEARLEDVDAAFAGVYTPAEAFENPQFRARGLVERPDDGPPRIGFPARCSEGSTGTAETIPEQGEQTEQYLADAGYSDGEIERLLESGAVR</sequence>
<gene>
    <name evidence="1" type="ORF">CV102_12350</name>
</gene>